<feature type="chain" id="PRO_5027669396" evidence="1">
    <location>
        <begin position="18"/>
        <end position="104"/>
    </location>
</feature>
<name>A0A7C9E809_OPUST</name>
<sequence length="104" mass="11639">MLVRYTALALLPRPCLCQHSCIACQHKLCIYVTVHSLLLNDVCIFSIGRPGMIFQIFCLQWMNSTMMKGISSLGLPFLFLMVFTLEVNVDVSIIVHACLCDLSA</sequence>
<dbReference type="EMBL" id="GISG01201275">
    <property type="protein sequence ID" value="MBA4658623.1"/>
    <property type="molecule type" value="Transcribed_RNA"/>
</dbReference>
<evidence type="ECO:0000256" key="1">
    <source>
        <dbReference type="SAM" id="SignalP"/>
    </source>
</evidence>
<proteinExistence type="predicted"/>
<feature type="signal peptide" evidence="1">
    <location>
        <begin position="1"/>
        <end position="17"/>
    </location>
</feature>
<evidence type="ECO:0000313" key="2">
    <source>
        <dbReference type="EMBL" id="MBA4658623.1"/>
    </source>
</evidence>
<reference evidence="2" key="2">
    <citation type="submission" date="2020-07" db="EMBL/GenBank/DDBJ databases">
        <authorList>
            <person name="Vera ALvarez R."/>
            <person name="Arias-Moreno D.M."/>
            <person name="Jimenez-Jacinto V."/>
            <person name="Jimenez-Bremont J.F."/>
            <person name="Swaminathan K."/>
            <person name="Moose S.P."/>
            <person name="Guerrero-Gonzalez M.L."/>
            <person name="Marino-Ramirez L."/>
            <person name="Landsman D."/>
            <person name="Rodriguez-Kessler M."/>
            <person name="Delgado-Sanchez P."/>
        </authorList>
    </citation>
    <scope>NUCLEOTIDE SEQUENCE</scope>
    <source>
        <tissue evidence="2">Cladode</tissue>
    </source>
</reference>
<organism evidence="2">
    <name type="scientific">Opuntia streptacantha</name>
    <name type="common">Prickly pear cactus</name>
    <name type="synonym">Opuntia cardona</name>
    <dbReference type="NCBI Taxonomy" id="393608"/>
    <lineage>
        <taxon>Eukaryota</taxon>
        <taxon>Viridiplantae</taxon>
        <taxon>Streptophyta</taxon>
        <taxon>Embryophyta</taxon>
        <taxon>Tracheophyta</taxon>
        <taxon>Spermatophyta</taxon>
        <taxon>Magnoliopsida</taxon>
        <taxon>eudicotyledons</taxon>
        <taxon>Gunneridae</taxon>
        <taxon>Pentapetalae</taxon>
        <taxon>Caryophyllales</taxon>
        <taxon>Cactineae</taxon>
        <taxon>Cactaceae</taxon>
        <taxon>Opuntioideae</taxon>
        <taxon>Opuntia</taxon>
    </lineage>
</organism>
<reference evidence="2" key="1">
    <citation type="journal article" date="2013" name="J. Plant Res.">
        <title>Effect of fungi and light on seed germination of three Opuntia species from semiarid lands of central Mexico.</title>
        <authorList>
            <person name="Delgado-Sanchez P."/>
            <person name="Jimenez-Bremont J.F."/>
            <person name="Guerrero-Gonzalez Mde L."/>
            <person name="Flores J."/>
        </authorList>
    </citation>
    <scope>NUCLEOTIDE SEQUENCE</scope>
    <source>
        <tissue evidence="2">Cladode</tissue>
    </source>
</reference>
<accession>A0A7C9E809</accession>
<dbReference type="AlphaFoldDB" id="A0A7C9E809"/>
<protein>
    <submittedName>
        <fullName evidence="2">Uncharacterized protein</fullName>
    </submittedName>
</protein>
<keyword evidence="1" id="KW-0732">Signal</keyword>